<dbReference type="GO" id="GO:0006508">
    <property type="term" value="P:proteolysis"/>
    <property type="evidence" value="ECO:0007669"/>
    <property type="project" value="UniProtKB-KW"/>
</dbReference>
<dbReference type="PANTHER" id="PTHR48094">
    <property type="entry name" value="PROTEIN/NUCLEIC ACID DEGLYCASE DJ-1-RELATED"/>
    <property type="match status" value="1"/>
</dbReference>
<dbReference type="InterPro" id="IPR006287">
    <property type="entry name" value="DJ-1"/>
</dbReference>
<dbReference type="AlphaFoldDB" id="A6DTE4"/>
<keyword evidence="3" id="KW-1185">Reference proteome</keyword>
<keyword evidence="2" id="KW-0378">Hydrolase</keyword>
<dbReference type="SUPFAM" id="SSF52317">
    <property type="entry name" value="Class I glutamine amidotransferase-like"/>
    <property type="match status" value="1"/>
</dbReference>
<gene>
    <name evidence="2" type="ORF">LNTAR_02909</name>
</gene>
<proteinExistence type="predicted"/>
<dbReference type="Gene3D" id="3.40.50.880">
    <property type="match status" value="1"/>
</dbReference>
<accession>A6DTE4</accession>
<dbReference type="InterPro" id="IPR029062">
    <property type="entry name" value="Class_I_gatase-like"/>
</dbReference>
<dbReference type="EMBL" id="ABCK01000036">
    <property type="protein sequence ID" value="EDM25124.1"/>
    <property type="molecule type" value="Genomic_DNA"/>
</dbReference>
<organism evidence="2 3">
    <name type="scientific">Lentisphaera araneosa HTCC2155</name>
    <dbReference type="NCBI Taxonomy" id="313628"/>
    <lineage>
        <taxon>Bacteria</taxon>
        <taxon>Pseudomonadati</taxon>
        <taxon>Lentisphaerota</taxon>
        <taxon>Lentisphaeria</taxon>
        <taxon>Lentisphaerales</taxon>
        <taxon>Lentisphaeraceae</taxon>
        <taxon>Lentisphaera</taxon>
    </lineage>
</organism>
<dbReference type="InterPro" id="IPR050325">
    <property type="entry name" value="Prot/Nucl_acid_deglycase"/>
</dbReference>
<dbReference type="GO" id="GO:0008233">
    <property type="term" value="F:peptidase activity"/>
    <property type="evidence" value="ECO:0007669"/>
    <property type="project" value="UniProtKB-KW"/>
</dbReference>
<evidence type="ECO:0000259" key="1">
    <source>
        <dbReference type="Pfam" id="PF01965"/>
    </source>
</evidence>
<protein>
    <submittedName>
        <fullName evidence="2">Putative intracellular protease/amidase, ThiJ family protein</fullName>
    </submittedName>
</protein>
<dbReference type="eggNOG" id="COG0693">
    <property type="taxonomic scope" value="Bacteria"/>
</dbReference>
<dbReference type="Proteomes" id="UP000004947">
    <property type="component" value="Unassembled WGS sequence"/>
</dbReference>
<comment type="caution">
    <text evidence="2">The sequence shown here is derived from an EMBL/GenBank/DDBJ whole genome shotgun (WGS) entry which is preliminary data.</text>
</comment>
<dbReference type="GO" id="GO:0005737">
    <property type="term" value="C:cytoplasm"/>
    <property type="evidence" value="ECO:0007669"/>
    <property type="project" value="TreeGrafter"/>
</dbReference>
<reference evidence="2 3" key="1">
    <citation type="journal article" date="2010" name="J. Bacteriol.">
        <title>Genome sequence of Lentisphaera araneosa HTCC2155T, the type species of the order Lentisphaerales in the phylum Lentisphaerae.</title>
        <authorList>
            <person name="Thrash J.C."/>
            <person name="Cho J.C."/>
            <person name="Vergin K.L."/>
            <person name="Morris R.M."/>
            <person name="Giovannoni S.J."/>
        </authorList>
    </citation>
    <scope>NUCLEOTIDE SEQUENCE [LARGE SCALE GENOMIC DNA]</scope>
    <source>
        <strain evidence="2 3">HTCC2155</strain>
    </source>
</reference>
<keyword evidence="2" id="KW-0645">Protease</keyword>
<dbReference type="NCBIfam" id="TIGR01383">
    <property type="entry name" value="not_thiJ"/>
    <property type="match status" value="1"/>
</dbReference>
<evidence type="ECO:0000313" key="3">
    <source>
        <dbReference type="Proteomes" id="UP000004947"/>
    </source>
</evidence>
<dbReference type="PANTHER" id="PTHR48094:SF12">
    <property type="entry name" value="PARKINSON DISEASE PROTEIN 7 HOMOLOG"/>
    <property type="match status" value="1"/>
</dbReference>
<dbReference type="Pfam" id="PF01965">
    <property type="entry name" value="DJ-1_PfpI"/>
    <property type="match status" value="1"/>
</dbReference>
<sequence length="183" mass="19972">MPRLAVVFAEGFEEIEAITIVDVLRRAQIDVDMVGLRSLSVKGSHDIEVKVEKLLKEVDPNLYDGVVLPGGLPGSFKLRDNEDVQNFIRAFNGKLQAAVCAAPIALQKAGALEGRHVTSHPSMKDEFSKQLYLESPAVIDGKVVTSRGAGTSFEFVAAILTVLELEEKTEDLRAAMLYPNFDS</sequence>
<dbReference type="STRING" id="313628.LNTAR_02909"/>
<feature type="domain" description="DJ-1/PfpI" evidence="1">
    <location>
        <begin position="3"/>
        <end position="160"/>
    </location>
</feature>
<dbReference type="InterPro" id="IPR002818">
    <property type="entry name" value="DJ-1/PfpI"/>
</dbReference>
<evidence type="ECO:0000313" key="2">
    <source>
        <dbReference type="EMBL" id="EDM25124.1"/>
    </source>
</evidence>
<dbReference type="CDD" id="cd03135">
    <property type="entry name" value="GATase1_DJ-1"/>
    <property type="match status" value="1"/>
</dbReference>
<name>A6DTE4_9BACT</name>